<reference evidence="1" key="1">
    <citation type="submission" date="2025-08" db="UniProtKB">
        <authorList>
            <consortium name="Ensembl"/>
        </authorList>
    </citation>
    <scope>IDENTIFICATION</scope>
</reference>
<keyword evidence="2" id="KW-1185">Reference proteome</keyword>
<sequence>VSTNQSASSPAACLNRFKNKGTDSIEMRGCQIESLNCQHRAQHGAQTHEP</sequence>
<accession>A0A667GB62</accession>
<protein>
    <submittedName>
        <fullName evidence="1">Uncharacterized protein</fullName>
    </submittedName>
</protein>
<organism evidence="1 2">
    <name type="scientific">Lynx canadensis</name>
    <name type="common">Canada lynx</name>
    <name type="synonym">Felis canadensis</name>
    <dbReference type="NCBI Taxonomy" id="61383"/>
    <lineage>
        <taxon>Eukaryota</taxon>
        <taxon>Metazoa</taxon>
        <taxon>Chordata</taxon>
        <taxon>Craniata</taxon>
        <taxon>Vertebrata</taxon>
        <taxon>Euteleostomi</taxon>
        <taxon>Mammalia</taxon>
        <taxon>Eutheria</taxon>
        <taxon>Laurasiatheria</taxon>
        <taxon>Carnivora</taxon>
        <taxon>Feliformia</taxon>
        <taxon>Felidae</taxon>
        <taxon>Felinae</taxon>
        <taxon>Lynx</taxon>
    </lineage>
</organism>
<name>A0A667GB62_LYNCA</name>
<dbReference type="AlphaFoldDB" id="A0A667GB62"/>
<dbReference type="Ensembl" id="ENSLCNT00005004730.1">
    <property type="protein sequence ID" value="ENSLCNP00005004202.1"/>
    <property type="gene ID" value="ENSLCNG00005002853.1"/>
</dbReference>
<evidence type="ECO:0000313" key="1">
    <source>
        <dbReference type="Ensembl" id="ENSLCNP00005004202.1"/>
    </source>
</evidence>
<proteinExistence type="predicted"/>
<dbReference type="Proteomes" id="UP000472241">
    <property type="component" value="Unplaced"/>
</dbReference>
<evidence type="ECO:0000313" key="2">
    <source>
        <dbReference type="Proteomes" id="UP000472241"/>
    </source>
</evidence>
<reference evidence="1" key="2">
    <citation type="submission" date="2025-09" db="UniProtKB">
        <authorList>
            <consortium name="Ensembl"/>
        </authorList>
    </citation>
    <scope>IDENTIFICATION</scope>
</reference>